<dbReference type="PANTHER" id="PTHR31147">
    <property type="entry name" value="ACYL TRANSFERASE 4"/>
    <property type="match status" value="1"/>
</dbReference>
<proteinExistence type="inferred from homology"/>
<dbReference type="PANTHER" id="PTHR31147:SF33">
    <property type="entry name" value="N-HYDROXYCINNAMOYL_BENZOYLTRANSFERASE, PUTATIVE-RELATED"/>
    <property type="match status" value="1"/>
</dbReference>
<protein>
    <submittedName>
        <fullName evidence="2">Uncharacterized protein</fullName>
    </submittedName>
</protein>
<dbReference type="Gene3D" id="3.30.559.10">
    <property type="entry name" value="Chloramphenicol acetyltransferase-like domain"/>
    <property type="match status" value="2"/>
</dbReference>
<dbReference type="PROSITE" id="PS51257">
    <property type="entry name" value="PROKAR_LIPOPROTEIN"/>
    <property type="match status" value="1"/>
</dbReference>
<sequence length="307" mass="32859">MVERLVPDPTAGEELEHPLTLQVTLFACGGFSLGMCVHHSFCDGAGSTLFLSAVAEIARGAVTPAVEPVWDRAALLGPRRPPRTEVDLTPVLRTAGRLSDPYGARDGGGAVVREYFHVSDVCFRASQDPATGGVRIVQLHHVRSSGCVHWKARVKAARVPTGEKVKLAFSMSIRRLLKPGLPAGYWGNSCVPVYAQTTAGELEYVRSFIDFQELHYADGITAGENVSGFTDWRHLATRPWTSAGESRPPSFPCPSSCSELGALPSLALPSVGGVKNGGFRALVCLAMDAMPAFREEMKGLAGVESRV</sequence>
<dbReference type="EMBL" id="LR743596">
    <property type="protein sequence ID" value="CAA2626505.1"/>
    <property type="molecule type" value="Genomic_DNA"/>
</dbReference>
<evidence type="ECO:0000313" key="2">
    <source>
        <dbReference type="EMBL" id="CAA2626505.1"/>
    </source>
</evidence>
<name>A0A7I8J7U4_SPIIN</name>
<comment type="similarity">
    <text evidence="1">Belongs to the plant acyltransferase family.</text>
</comment>
<evidence type="ECO:0000256" key="1">
    <source>
        <dbReference type="ARBA" id="ARBA00009861"/>
    </source>
</evidence>
<dbReference type="InterPro" id="IPR023213">
    <property type="entry name" value="CAT-like_dom_sf"/>
</dbReference>
<organism evidence="2">
    <name type="scientific">Spirodela intermedia</name>
    <name type="common">Intermediate duckweed</name>
    <dbReference type="NCBI Taxonomy" id="51605"/>
    <lineage>
        <taxon>Eukaryota</taxon>
        <taxon>Viridiplantae</taxon>
        <taxon>Streptophyta</taxon>
        <taxon>Embryophyta</taxon>
        <taxon>Tracheophyta</taxon>
        <taxon>Spermatophyta</taxon>
        <taxon>Magnoliopsida</taxon>
        <taxon>Liliopsida</taxon>
        <taxon>Araceae</taxon>
        <taxon>Lemnoideae</taxon>
        <taxon>Spirodela</taxon>
    </lineage>
</organism>
<dbReference type="Proteomes" id="UP001189122">
    <property type="component" value="Unassembled WGS sequence"/>
</dbReference>
<dbReference type="EMBL" id="CACRZD030000009">
    <property type="protein sequence ID" value="CAA6665815.1"/>
    <property type="molecule type" value="Genomic_DNA"/>
</dbReference>
<reference evidence="2 3" key="1">
    <citation type="submission" date="2019-12" db="EMBL/GenBank/DDBJ databases">
        <authorList>
            <person name="Scholz U."/>
            <person name="Mascher M."/>
            <person name="Fiebig A."/>
        </authorList>
    </citation>
    <scope>NUCLEOTIDE SEQUENCE</scope>
</reference>
<gene>
    <name evidence="2" type="ORF">SI7747_09012204</name>
</gene>
<dbReference type="InterPro" id="IPR050898">
    <property type="entry name" value="Plant_acyltransferase"/>
</dbReference>
<dbReference type="AlphaFoldDB" id="A0A7I8J7U4"/>
<evidence type="ECO:0000313" key="3">
    <source>
        <dbReference type="Proteomes" id="UP001189122"/>
    </source>
</evidence>
<accession>A0A7I8J7U4</accession>
<keyword evidence="3" id="KW-1185">Reference proteome</keyword>
<dbReference type="Pfam" id="PF02458">
    <property type="entry name" value="Transferase"/>
    <property type="match status" value="1"/>
</dbReference>